<dbReference type="Pfam" id="PF22691">
    <property type="entry name" value="Thiolase_C_1"/>
    <property type="match status" value="1"/>
</dbReference>
<keyword evidence="4" id="KW-0445">Lipid transport</keyword>
<dbReference type="SUPFAM" id="SSF53901">
    <property type="entry name" value="Thiolase-like"/>
    <property type="match status" value="2"/>
</dbReference>
<dbReference type="InterPro" id="IPR020613">
    <property type="entry name" value="Thiolase_CS"/>
</dbReference>
<dbReference type="CDD" id="cd00829">
    <property type="entry name" value="SCP-x_thiolase"/>
    <property type="match status" value="1"/>
</dbReference>
<evidence type="ECO:0000313" key="10">
    <source>
        <dbReference type="Proteomes" id="UP000551501"/>
    </source>
</evidence>
<evidence type="ECO:0000256" key="5">
    <source>
        <dbReference type="ARBA" id="ARBA00023121"/>
    </source>
</evidence>
<dbReference type="InterPro" id="IPR055140">
    <property type="entry name" value="Thiolase_C_2"/>
</dbReference>
<evidence type="ECO:0000256" key="1">
    <source>
        <dbReference type="ARBA" id="ARBA00012352"/>
    </source>
</evidence>
<dbReference type="GO" id="GO:0008289">
    <property type="term" value="F:lipid binding"/>
    <property type="evidence" value="ECO:0007669"/>
    <property type="project" value="UniProtKB-KW"/>
</dbReference>
<dbReference type="Gene3D" id="3.40.47.10">
    <property type="match status" value="1"/>
</dbReference>
<keyword evidence="10" id="KW-1185">Reference proteome</keyword>
<keyword evidence="2" id="KW-0813">Transport</keyword>
<evidence type="ECO:0000256" key="4">
    <source>
        <dbReference type="ARBA" id="ARBA00023055"/>
    </source>
</evidence>
<dbReference type="Proteomes" id="UP000551501">
    <property type="component" value="Unassembled WGS sequence"/>
</dbReference>
<keyword evidence="3 9" id="KW-0808">Transferase</keyword>
<dbReference type="AlphaFoldDB" id="A0A840EQ08"/>
<dbReference type="PROSITE" id="PS00737">
    <property type="entry name" value="THIOLASE_2"/>
    <property type="match status" value="1"/>
</dbReference>
<dbReference type="InterPro" id="IPR020616">
    <property type="entry name" value="Thiolase_N"/>
</dbReference>
<dbReference type="InterPro" id="IPR016039">
    <property type="entry name" value="Thiolase-like"/>
</dbReference>
<dbReference type="RefSeq" id="WP_221246767.1">
    <property type="nucleotide sequence ID" value="NZ_BAABHL010000037.1"/>
</dbReference>
<feature type="domain" description="Thiolase N-terminal" evidence="7">
    <location>
        <begin position="5"/>
        <end position="251"/>
    </location>
</feature>
<evidence type="ECO:0000313" key="9">
    <source>
        <dbReference type="EMBL" id="MBB4134915.1"/>
    </source>
</evidence>
<evidence type="ECO:0000259" key="8">
    <source>
        <dbReference type="Pfam" id="PF22691"/>
    </source>
</evidence>
<dbReference type="PANTHER" id="PTHR42870:SF1">
    <property type="entry name" value="NON-SPECIFIC LIPID-TRANSFER PROTEIN-LIKE 2"/>
    <property type="match status" value="1"/>
</dbReference>
<dbReference type="PANTHER" id="PTHR42870">
    <property type="entry name" value="ACETYL-COA C-ACETYLTRANSFERASE"/>
    <property type="match status" value="1"/>
</dbReference>
<name>A0A840EQ08_9ACTN</name>
<proteinExistence type="predicted"/>
<evidence type="ECO:0000256" key="2">
    <source>
        <dbReference type="ARBA" id="ARBA00022448"/>
    </source>
</evidence>
<evidence type="ECO:0000256" key="3">
    <source>
        <dbReference type="ARBA" id="ARBA00022679"/>
    </source>
</evidence>
<dbReference type="InterPro" id="IPR002155">
    <property type="entry name" value="Thiolase"/>
</dbReference>
<evidence type="ECO:0000256" key="6">
    <source>
        <dbReference type="ARBA" id="ARBA00032316"/>
    </source>
</evidence>
<comment type="caution">
    <text evidence="9">The sequence shown here is derived from an EMBL/GenBank/DDBJ whole genome shotgun (WGS) entry which is preliminary data.</text>
</comment>
<dbReference type="GO" id="GO:0016747">
    <property type="term" value="F:acyltransferase activity, transferring groups other than amino-acyl groups"/>
    <property type="evidence" value="ECO:0007669"/>
    <property type="project" value="InterPro"/>
</dbReference>
<dbReference type="PIRSF" id="PIRSF000429">
    <property type="entry name" value="Ac-CoA_Ac_transf"/>
    <property type="match status" value="1"/>
</dbReference>
<reference evidence="9 10" key="1">
    <citation type="submission" date="2020-08" db="EMBL/GenBank/DDBJ databases">
        <title>Sequencing the genomes of 1000 actinobacteria strains.</title>
        <authorList>
            <person name="Klenk H.-P."/>
        </authorList>
    </citation>
    <scope>NUCLEOTIDE SEQUENCE [LARGE SCALE GENOMIC DNA]</scope>
    <source>
        <strain evidence="9 10">DSM 45298</strain>
    </source>
</reference>
<keyword evidence="5" id="KW-0446">Lipid-binding</keyword>
<accession>A0A840EQ08</accession>
<protein>
    <recommendedName>
        <fullName evidence="1">propanoyl-CoA C-acyltransferase</fullName>
        <ecNumber evidence="1">2.3.1.176</ecNumber>
    </recommendedName>
    <alternativeName>
        <fullName evidence="6">Propanoyl-CoA C-acyltransferase</fullName>
    </alternativeName>
</protein>
<feature type="domain" description="Thiolase C-terminal" evidence="8">
    <location>
        <begin position="290"/>
        <end position="404"/>
    </location>
</feature>
<dbReference type="GO" id="GO:0006869">
    <property type="term" value="P:lipid transport"/>
    <property type="evidence" value="ECO:0007669"/>
    <property type="project" value="UniProtKB-KW"/>
</dbReference>
<evidence type="ECO:0000259" key="7">
    <source>
        <dbReference type="Pfam" id="PF00108"/>
    </source>
</evidence>
<sequence length="419" mass="44232">MIDAYVIGAYSTPFGKHPDQSFTDLADQAVRGALRDADRPNTTDGPGSVWFGNMMMDHWGQRSSRGHFTLLPLMDAGALPGGVGITNVEGACATGSMALQGAVKDVRSGEHALSLAIGVEKIVRPDAPPSAVFDMYRGADNSMDPSRTLADYDALMAGLGRRFETGPDRTMFMDTYAAQALDHMARYGTTRKQFAAVAAKNHNYAVNNARAQYRFPMTVDEVLADRLVTDPLTRSMCAPVGDGAAAVLVASGDLLRRLPAAVRRRAVRIAASTLTSGTHRRADEPGLSHYAARDAYRRSGFGPGDIDVAEVHDATAYSEIFQTEMMGFCARGEGGQFVESGETGPGGTIPINTSGGLLSKGHPVGASGLSMITEVTEQLRGEAGPRQVPGARVGLIENGGGIMGLEEAACAVTILHAEN</sequence>
<organism evidence="9 10">
    <name type="scientific">Gordonia humi</name>
    <dbReference type="NCBI Taxonomy" id="686429"/>
    <lineage>
        <taxon>Bacteria</taxon>
        <taxon>Bacillati</taxon>
        <taxon>Actinomycetota</taxon>
        <taxon>Actinomycetes</taxon>
        <taxon>Mycobacteriales</taxon>
        <taxon>Gordoniaceae</taxon>
        <taxon>Gordonia</taxon>
    </lineage>
</organism>
<gene>
    <name evidence="9" type="ORF">BKA16_001467</name>
</gene>
<dbReference type="Pfam" id="PF00108">
    <property type="entry name" value="Thiolase_N"/>
    <property type="match status" value="1"/>
</dbReference>
<dbReference type="EC" id="2.3.1.176" evidence="1"/>
<dbReference type="EMBL" id="JACIFP010000001">
    <property type="protein sequence ID" value="MBB4134915.1"/>
    <property type="molecule type" value="Genomic_DNA"/>
</dbReference>